<accession>A0A381VH17</accession>
<dbReference type="Pfam" id="PF13460">
    <property type="entry name" value="NAD_binding_10"/>
    <property type="match status" value="1"/>
</dbReference>
<dbReference type="PANTHER" id="PTHR43355:SF2">
    <property type="entry name" value="FLAVIN REDUCTASE (NADPH)"/>
    <property type="match status" value="1"/>
</dbReference>
<dbReference type="InterPro" id="IPR016040">
    <property type="entry name" value="NAD(P)-bd_dom"/>
</dbReference>
<dbReference type="EMBL" id="UINC01008827">
    <property type="protein sequence ID" value="SVA39666.1"/>
    <property type="molecule type" value="Genomic_DNA"/>
</dbReference>
<sequence length="250" mass="26537">MKRSGSDFVITTLIMLSLFGPFAPSAFADTFVVYGASGNIGSLIVEEALRRGHEVVGVSRNPENLQIENTRFSAARGDVTGPDSIVATVQGADAVIIAVGGVGPGNTPEEAVAFRGANAYIEAASRLGDATPYVIQVGSGTTLNTNGVLVFETLDIEPGTPVHGLFRGHWLALEAYRHSTGFDWTVMSAAYGSIMERGEYTGRYRLGDQETLFDRNGSSLLSKEDYAIAVIDMAESHTVTGKRVAVGPPY</sequence>
<dbReference type="InterPro" id="IPR051606">
    <property type="entry name" value="Polyketide_Oxido-like"/>
</dbReference>
<name>A0A381VH17_9ZZZZ</name>
<dbReference type="SUPFAM" id="SSF51735">
    <property type="entry name" value="NAD(P)-binding Rossmann-fold domains"/>
    <property type="match status" value="1"/>
</dbReference>
<dbReference type="InterPro" id="IPR036291">
    <property type="entry name" value="NAD(P)-bd_dom_sf"/>
</dbReference>
<dbReference type="AlphaFoldDB" id="A0A381VH17"/>
<organism evidence="2">
    <name type="scientific">marine metagenome</name>
    <dbReference type="NCBI Taxonomy" id="408172"/>
    <lineage>
        <taxon>unclassified sequences</taxon>
        <taxon>metagenomes</taxon>
        <taxon>ecological metagenomes</taxon>
    </lineage>
</organism>
<gene>
    <name evidence="2" type="ORF">METZ01_LOCUS92520</name>
</gene>
<reference evidence="2" key="1">
    <citation type="submission" date="2018-05" db="EMBL/GenBank/DDBJ databases">
        <authorList>
            <person name="Lanie J.A."/>
            <person name="Ng W.-L."/>
            <person name="Kazmierczak K.M."/>
            <person name="Andrzejewski T.M."/>
            <person name="Davidsen T.M."/>
            <person name="Wayne K.J."/>
            <person name="Tettelin H."/>
            <person name="Glass J.I."/>
            <person name="Rusch D."/>
            <person name="Podicherti R."/>
            <person name="Tsui H.-C.T."/>
            <person name="Winkler M.E."/>
        </authorList>
    </citation>
    <scope>NUCLEOTIDE SEQUENCE</scope>
</reference>
<feature type="domain" description="NAD(P)-binding" evidence="1">
    <location>
        <begin position="35"/>
        <end position="233"/>
    </location>
</feature>
<dbReference type="PANTHER" id="PTHR43355">
    <property type="entry name" value="FLAVIN REDUCTASE (NADPH)"/>
    <property type="match status" value="1"/>
</dbReference>
<evidence type="ECO:0000259" key="1">
    <source>
        <dbReference type="Pfam" id="PF13460"/>
    </source>
</evidence>
<proteinExistence type="predicted"/>
<protein>
    <recommendedName>
        <fullName evidence="1">NAD(P)-binding domain-containing protein</fullName>
    </recommendedName>
</protein>
<evidence type="ECO:0000313" key="2">
    <source>
        <dbReference type="EMBL" id="SVA39666.1"/>
    </source>
</evidence>
<dbReference type="Gene3D" id="3.40.50.720">
    <property type="entry name" value="NAD(P)-binding Rossmann-like Domain"/>
    <property type="match status" value="1"/>
</dbReference>
<dbReference type="GO" id="GO:0016646">
    <property type="term" value="F:oxidoreductase activity, acting on the CH-NH group of donors, NAD or NADP as acceptor"/>
    <property type="evidence" value="ECO:0007669"/>
    <property type="project" value="TreeGrafter"/>
</dbReference>